<keyword evidence="3" id="KW-0418">Kinase</keyword>
<dbReference type="PROSITE" id="PS50011">
    <property type="entry name" value="PROTEIN_KINASE_DOM"/>
    <property type="match status" value="1"/>
</dbReference>
<dbReference type="Gene3D" id="1.10.510.10">
    <property type="entry name" value="Transferase(Phosphotransferase) domain 1"/>
    <property type="match status" value="1"/>
</dbReference>
<feature type="compositionally biased region" description="Low complexity" evidence="1">
    <location>
        <begin position="431"/>
        <end position="442"/>
    </location>
</feature>
<feature type="region of interest" description="Disordered" evidence="1">
    <location>
        <begin position="322"/>
        <end position="341"/>
    </location>
</feature>
<dbReference type="Pfam" id="PF00069">
    <property type="entry name" value="Pkinase"/>
    <property type="match status" value="1"/>
</dbReference>
<feature type="region of interest" description="Disordered" evidence="1">
    <location>
        <begin position="529"/>
        <end position="578"/>
    </location>
</feature>
<evidence type="ECO:0000259" key="2">
    <source>
        <dbReference type="PROSITE" id="PS50011"/>
    </source>
</evidence>
<dbReference type="GO" id="GO:0005737">
    <property type="term" value="C:cytoplasm"/>
    <property type="evidence" value="ECO:0007669"/>
    <property type="project" value="TreeGrafter"/>
</dbReference>
<comment type="caution">
    <text evidence="3">The sequence shown here is derived from an EMBL/GenBank/DDBJ whole genome shotgun (WGS) entry which is preliminary data.</text>
</comment>
<feature type="domain" description="Protein kinase" evidence="2">
    <location>
        <begin position="18"/>
        <end position="292"/>
    </location>
</feature>
<gene>
    <name evidence="3" type="ORF">BON22_2854</name>
</gene>
<dbReference type="SMART" id="SM00220">
    <property type="entry name" value="S_TKc"/>
    <property type="match status" value="1"/>
</dbReference>
<dbReference type="SUPFAM" id="SSF56112">
    <property type="entry name" value="Protein kinase-like (PK-like)"/>
    <property type="match status" value="1"/>
</dbReference>
<dbReference type="GO" id="GO:0005524">
    <property type="term" value="F:ATP binding"/>
    <property type="evidence" value="ECO:0007669"/>
    <property type="project" value="InterPro"/>
</dbReference>
<dbReference type="InterPro" id="IPR011009">
    <property type="entry name" value="Kinase-like_dom_sf"/>
</dbReference>
<dbReference type="GO" id="GO:0004674">
    <property type="term" value="F:protein serine/threonine kinase activity"/>
    <property type="evidence" value="ECO:0007669"/>
    <property type="project" value="InterPro"/>
</dbReference>
<name>A0A1V2L552_CYBFA</name>
<dbReference type="InterPro" id="IPR008271">
    <property type="entry name" value="Ser/Thr_kinase_AS"/>
</dbReference>
<dbReference type="AlphaFoldDB" id="A0A1V2L552"/>
<evidence type="ECO:0000313" key="3">
    <source>
        <dbReference type="EMBL" id="ONH67003.1"/>
    </source>
</evidence>
<dbReference type="VEuPathDB" id="FungiDB:BON22_2854"/>
<dbReference type="InterPro" id="IPR000719">
    <property type="entry name" value="Prot_kinase_dom"/>
</dbReference>
<feature type="compositionally biased region" description="Low complexity" evidence="1">
    <location>
        <begin position="555"/>
        <end position="572"/>
    </location>
</feature>
<dbReference type="Proteomes" id="UP000189513">
    <property type="component" value="Unassembled WGS sequence"/>
</dbReference>
<evidence type="ECO:0000256" key="1">
    <source>
        <dbReference type="SAM" id="MobiDB-lite"/>
    </source>
</evidence>
<organism evidence="3 4">
    <name type="scientific">Cyberlindnera fabianii</name>
    <name type="common">Yeast</name>
    <name type="synonym">Hansenula fabianii</name>
    <dbReference type="NCBI Taxonomy" id="36022"/>
    <lineage>
        <taxon>Eukaryota</taxon>
        <taxon>Fungi</taxon>
        <taxon>Dikarya</taxon>
        <taxon>Ascomycota</taxon>
        <taxon>Saccharomycotina</taxon>
        <taxon>Saccharomycetes</taxon>
        <taxon>Phaffomycetales</taxon>
        <taxon>Phaffomycetaceae</taxon>
        <taxon>Cyberlindnera</taxon>
    </lineage>
</organism>
<feature type="compositionally biased region" description="Polar residues" evidence="1">
    <location>
        <begin position="407"/>
        <end position="425"/>
    </location>
</feature>
<proteinExistence type="predicted"/>
<feature type="region of interest" description="Disordered" evidence="1">
    <location>
        <begin position="391"/>
        <end position="449"/>
    </location>
</feature>
<keyword evidence="3" id="KW-0808">Transferase</keyword>
<feature type="compositionally biased region" description="Low complexity" evidence="1">
    <location>
        <begin position="322"/>
        <end position="334"/>
    </location>
</feature>
<keyword evidence="4" id="KW-1185">Reference proteome</keyword>
<dbReference type="STRING" id="36022.A0A1V2L552"/>
<sequence length="578" mass="64141">MSLAYKLYKKGNLLNGRYKKVEDISEGAYGIVSLAKDTHNDFSLVAVKYIFKYQDETSPVKDSQFSKSLTSMTDKMDDDICEEALHEIDIHQKLGSHPNIVSLVDCFDSFIILEYCPRGDLYEAIRANMGPSSTRDIINVMMQLIDAVEYAHKKSIYHRDIKPENILIADDFTIRLSDWGLASSSRLCKDFGIGSERYMAPELFDEKNVRVYDASKCDIWSIGICLLNIVFHKSPFKAANQTDKSFTYFASNREALFDIFSTMSDDLFAVLRYSLTLDPENRDLSKMKEELLKVDKLTFDEDLYLSEQEISETDVQPIAIQQSSNNNSNISGNGRPSRGFAPKSFAVPTPNTHINNHFHDFKKDDYNRRDFFTPPSVTAHYLEKFGAERHKRPGVYQPPHQRPITPKSGSISNNFLIPTTATSATRGPRKNSFNSNSYSSSSGKYVPPNLRGTSPNIMKSPLHESVQIDDLDSDDDLFVLEEADASIESGAGLDGLGDSIATLSLDAYSSELSSAPSLIAPGSLLQETSKATSNTIHNRKPATGIVGATTVTSPSSHNKGKSGSLSNGSHSESNTKRA</sequence>
<accession>A0A1V2L552</accession>
<protein>
    <submittedName>
        <fullName evidence="3">Serine/threonine-protein kinase KSP1</fullName>
    </submittedName>
</protein>
<dbReference type="PANTHER" id="PTHR24348">
    <property type="entry name" value="SERINE/THREONINE-PROTEIN KINASE UNC-51-RELATED"/>
    <property type="match status" value="1"/>
</dbReference>
<reference evidence="4" key="1">
    <citation type="journal article" date="2017" name="Genome Announc.">
        <title>Genome sequences of Cyberlindnera fabianii 65, Pichia kudriavzevii 129, and Saccharomyces cerevisiae 131 isolated from fermented masau fruits in Zimbabwe.</title>
        <authorList>
            <person name="van Rijswijck I.M.H."/>
            <person name="Derks M.F.L."/>
            <person name="Abee T."/>
            <person name="de Ridder D."/>
            <person name="Smid E.J."/>
        </authorList>
    </citation>
    <scope>NUCLEOTIDE SEQUENCE [LARGE SCALE GENOMIC DNA]</scope>
    <source>
        <strain evidence="4">65</strain>
    </source>
</reference>
<evidence type="ECO:0000313" key="4">
    <source>
        <dbReference type="Proteomes" id="UP000189513"/>
    </source>
</evidence>
<dbReference type="GO" id="GO:0010506">
    <property type="term" value="P:regulation of autophagy"/>
    <property type="evidence" value="ECO:0007669"/>
    <property type="project" value="InterPro"/>
</dbReference>
<dbReference type="InterPro" id="IPR045269">
    <property type="entry name" value="Atg1-like"/>
</dbReference>
<dbReference type="EMBL" id="MPUK01000005">
    <property type="protein sequence ID" value="ONH67003.1"/>
    <property type="molecule type" value="Genomic_DNA"/>
</dbReference>
<dbReference type="PROSITE" id="PS00108">
    <property type="entry name" value="PROTEIN_KINASE_ST"/>
    <property type="match status" value="1"/>
</dbReference>